<organism evidence="1 2">
    <name type="scientific">Sphingobacterium nematocida</name>
    <dbReference type="NCBI Taxonomy" id="1513896"/>
    <lineage>
        <taxon>Bacteria</taxon>
        <taxon>Pseudomonadati</taxon>
        <taxon>Bacteroidota</taxon>
        <taxon>Sphingobacteriia</taxon>
        <taxon>Sphingobacteriales</taxon>
        <taxon>Sphingobacteriaceae</taxon>
        <taxon>Sphingobacterium</taxon>
    </lineage>
</organism>
<sequence>MVIVAAVIGMTTACNSQDKKSEADKVEAQATRKAITFADFKKIKGVDNVQEVPFHLFTKLDSVHFFVAPSNDSAYLKVQRHKLDNYYGFEESGDFYAIHFSIENNISNSIEAYVLKSEFTASFDLTLKGAKLDEIRSSTYKAVDDFDNKSFDKYGTIAEVSEQEFLKASKNRIDEVLLKNPDVKLKNNNWTLVDKDKEYNITPYENTSEEDGTFYSAYIGQSKFLNLEVFHESSDAANEDYYTFFEPISAVKFNMYAVGYPQVLPVRNCISWVTSNSSVGSDFVISKYVPQEKGQEGLLYVNFTNFKIADDKKAFWADKNTFYAAVYPLNSAPAKGKVQKMAFLKIQVKENWF</sequence>
<reference evidence="2" key="1">
    <citation type="submission" date="2017-02" db="EMBL/GenBank/DDBJ databases">
        <authorList>
            <person name="Varghese N."/>
            <person name="Submissions S."/>
        </authorList>
    </citation>
    <scope>NUCLEOTIDE SEQUENCE [LARGE SCALE GENOMIC DNA]</scope>
    <source>
        <strain evidence="2">DSM 24091</strain>
    </source>
</reference>
<keyword evidence="2" id="KW-1185">Reference proteome</keyword>
<evidence type="ECO:0000313" key="2">
    <source>
        <dbReference type="Proteomes" id="UP000190150"/>
    </source>
</evidence>
<dbReference type="AlphaFoldDB" id="A0A1T5AZD7"/>
<evidence type="ECO:0000313" key="1">
    <source>
        <dbReference type="EMBL" id="SKB40316.1"/>
    </source>
</evidence>
<protein>
    <submittedName>
        <fullName evidence="1">Uncharacterized protein</fullName>
    </submittedName>
</protein>
<name>A0A1T5AZD7_9SPHI</name>
<dbReference type="EMBL" id="FUZF01000001">
    <property type="protein sequence ID" value="SKB40316.1"/>
    <property type="molecule type" value="Genomic_DNA"/>
</dbReference>
<proteinExistence type="predicted"/>
<dbReference type="Proteomes" id="UP000190150">
    <property type="component" value="Unassembled WGS sequence"/>
</dbReference>
<accession>A0A1T5AZD7</accession>
<gene>
    <name evidence="1" type="ORF">SAMN05660841_00316</name>
</gene>